<evidence type="ECO:0000313" key="9">
    <source>
        <dbReference type="Proteomes" id="UP000178684"/>
    </source>
</evidence>
<dbReference type="AlphaFoldDB" id="A0A1F5X3V6"/>
<dbReference type="Pfam" id="PF01035">
    <property type="entry name" value="DNA_binding_1"/>
    <property type="match status" value="1"/>
</dbReference>
<dbReference type="PROSITE" id="PS00374">
    <property type="entry name" value="MGMT"/>
    <property type="match status" value="1"/>
</dbReference>
<evidence type="ECO:0000259" key="7">
    <source>
        <dbReference type="Pfam" id="PF01035"/>
    </source>
</evidence>
<dbReference type="EMBL" id="MFIE01000017">
    <property type="protein sequence ID" value="OGF82574.1"/>
    <property type="molecule type" value="Genomic_DNA"/>
</dbReference>
<comment type="catalytic activity">
    <reaction evidence="6">
        <text>a 6-O-methyl-2'-deoxyguanosine in DNA + L-cysteinyl-[protein] = S-methyl-L-cysteinyl-[protein] + a 2'-deoxyguanosine in DNA</text>
        <dbReference type="Rhea" id="RHEA:24000"/>
        <dbReference type="Rhea" id="RHEA-COMP:10131"/>
        <dbReference type="Rhea" id="RHEA-COMP:10132"/>
        <dbReference type="Rhea" id="RHEA-COMP:11367"/>
        <dbReference type="Rhea" id="RHEA-COMP:11368"/>
        <dbReference type="ChEBI" id="CHEBI:29950"/>
        <dbReference type="ChEBI" id="CHEBI:82612"/>
        <dbReference type="ChEBI" id="CHEBI:85445"/>
        <dbReference type="ChEBI" id="CHEBI:85448"/>
        <dbReference type="EC" id="2.1.1.63"/>
    </reaction>
</comment>
<organism evidence="8 9">
    <name type="scientific">Candidatus Giovannonibacteria bacterium RIFCSPLOWO2_01_FULL_46_13</name>
    <dbReference type="NCBI Taxonomy" id="1798352"/>
    <lineage>
        <taxon>Bacteria</taxon>
        <taxon>Candidatus Giovannoniibacteriota</taxon>
    </lineage>
</organism>
<keyword evidence="2 8" id="KW-0489">Methyltransferase</keyword>
<comment type="caution">
    <text evidence="8">The sequence shown here is derived from an EMBL/GenBank/DDBJ whole genome shotgun (WGS) entry which is preliminary data.</text>
</comment>
<dbReference type="Gene3D" id="1.10.10.10">
    <property type="entry name" value="Winged helix-like DNA-binding domain superfamily/Winged helix DNA-binding domain"/>
    <property type="match status" value="1"/>
</dbReference>
<feature type="domain" description="Methylated-DNA-[protein]-cysteine S-methyltransferase DNA binding" evidence="7">
    <location>
        <begin position="3"/>
        <end position="82"/>
    </location>
</feature>
<dbReference type="CDD" id="cd06445">
    <property type="entry name" value="ATase"/>
    <property type="match status" value="1"/>
</dbReference>
<dbReference type="InterPro" id="IPR036388">
    <property type="entry name" value="WH-like_DNA-bd_sf"/>
</dbReference>
<dbReference type="NCBIfam" id="TIGR00589">
    <property type="entry name" value="ogt"/>
    <property type="match status" value="1"/>
</dbReference>
<proteinExistence type="predicted"/>
<reference evidence="8 9" key="1">
    <citation type="journal article" date="2016" name="Nat. Commun.">
        <title>Thousands of microbial genomes shed light on interconnected biogeochemical processes in an aquifer system.</title>
        <authorList>
            <person name="Anantharaman K."/>
            <person name="Brown C.T."/>
            <person name="Hug L.A."/>
            <person name="Sharon I."/>
            <person name="Castelle C.J."/>
            <person name="Probst A.J."/>
            <person name="Thomas B.C."/>
            <person name="Singh A."/>
            <person name="Wilkins M.J."/>
            <person name="Karaoz U."/>
            <person name="Brodie E.L."/>
            <person name="Williams K.H."/>
            <person name="Hubbard S.S."/>
            <person name="Banfield J.F."/>
        </authorList>
    </citation>
    <scope>NUCLEOTIDE SEQUENCE [LARGE SCALE GENOMIC DNA]</scope>
</reference>
<sequence>MISFQKKVFDVVKKIPRGEVLTYKEVATLAGSPRAYRGVGNVLKKNYDSKIPCHRVIRSDGRAGGYNRGEERKKLLLRKEGVRL</sequence>
<evidence type="ECO:0000313" key="8">
    <source>
        <dbReference type="EMBL" id="OGF82574.1"/>
    </source>
</evidence>
<dbReference type="Proteomes" id="UP000178684">
    <property type="component" value="Unassembled WGS sequence"/>
</dbReference>
<keyword evidence="3 8" id="KW-0808">Transferase</keyword>
<accession>A0A1F5X3V6</accession>
<evidence type="ECO:0000256" key="6">
    <source>
        <dbReference type="ARBA" id="ARBA00049348"/>
    </source>
</evidence>
<keyword evidence="4" id="KW-0227">DNA damage</keyword>
<dbReference type="InterPro" id="IPR001497">
    <property type="entry name" value="MethylDNA_cys_MeTrfase_AS"/>
</dbReference>
<dbReference type="InterPro" id="IPR036217">
    <property type="entry name" value="MethylDNA_cys_MeTrfase_DNAb"/>
</dbReference>
<evidence type="ECO:0000256" key="2">
    <source>
        <dbReference type="ARBA" id="ARBA00022603"/>
    </source>
</evidence>
<name>A0A1F5X3V6_9BACT</name>
<comment type="catalytic activity">
    <reaction evidence="1">
        <text>a 4-O-methyl-thymidine in DNA + L-cysteinyl-[protein] = a thymidine in DNA + S-methyl-L-cysteinyl-[protein]</text>
        <dbReference type="Rhea" id="RHEA:53428"/>
        <dbReference type="Rhea" id="RHEA-COMP:10131"/>
        <dbReference type="Rhea" id="RHEA-COMP:10132"/>
        <dbReference type="Rhea" id="RHEA-COMP:13555"/>
        <dbReference type="Rhea" id="RHEA-COMP:13556"/>
        <dbReference type="ChEBI" id="CHEBI:29950"/>
        <dbReference type="ChEBI" id="CHEBI:82612"/>
        <dbReference type="ChEBI" id="CHEBI:137386"/>
        <dbReference type="ChEBI" id="CHEBI:137387"/>
        <dbReference type="EC" id="2.1.1.63"/>
    </reaction>
</comment>
<dbReference type="PANTHER" id="PTHR10815:SF13">
    <property type="entry name" value="METHYLATED-DNA--PROTEIN-CYSTEINE METHYLTRANSFERASE"/>
    <property type="match status" value="1"/>
</dbReference>
<keyword evidence="5" id="KW-0234">DNA repair</keyword>
<evidence type="ECO:0000256" key="4">
    <source>
        <dbReference type="ARBA" id="ARBA00022763"/>
    </source>
</evidence>
<gene>
    <name evidence="8" type="ORF">A3B18_01260</name>
</gene>
<evidence type="ECO:0000256" key="1">
    <source>
        <dbReference type="ARBA" id="ARBA00001286"/>
    </source>
</evidence>
<dbReference type="InterPro" id="IPR014048">
    <property type="entry name" value="MethylDNA_cys_MeTrfase_DNA-bd"/>
</dbReference>
<dbReference type="PANTHER" id="PTHR10815">
    <property type="entry name" value="METHYLATED-DNA--PROTEIN-CYSTEINE METHYLTRANSFERASE"/>
    <property type="match status" value="1"/>
</dbReference>
<evidence type="ECO:0000256" key="3">
    <source>
        <dbReference type="ARBA" id="ARBA00022679"/>
    </source>
</evidence>
<protein>
    <submittedName>
        <fullName evidence="8">6-O-methylguanine DNA methyltransferase</fullName>
    </submittedName>
</protein>
<evidence type="ECO:0000256" key="5">
    <source>
        <dbReference type="ARBA" id="ARBA00023204"/>
    </source>
</evidence>
<dbReference type="GO" id="GO:0003908">
    <property type="term" value="F:methylated-DNA-[protein]-cysteine S-methyltransferase activity"/>
    <property type="evidence" value="ECO:0007669"/>
    <property type="project" value="UniProtKB-EC"/>
</dbReference>
<dbReference type="SUPFAM" id="SSF46767">
    <property type="entry name" value="Methylated DNA-protein cysteine methyltransferase, C-terminal domain"/>
    <property type="match status" value="1"/>
</dbReference>
<dbReference type="GO" id="GO:0006281">
    <property type="term" value="P:DNA repair"/>
    <property type="evidence" value="ECO:0007669"/>
    <property type="project" value="UniProtKB-KW"/>
</dbReference>
<dbReference type="GO" id="GO:0032259">
    <property type="term" value="P:methylation"/>
    <property type="evidence" value="ECO:0007669"/>
    <property type="project" value="UniProtKB-KW"/>
</dbReference>